<accession>A0A9W9U4R9</accession>
<evidence type="ECO:0000313" key="3">
    <source>
        <dbReference type="Proteomes" id="UP001147746"/>
    </source>
</evidence>
<sequence length="340" mass="38020">MPSNKSFPAILHIRDFIEHVEPDPTRPGKGLSMQLRVSLNIPDKDIQSDDVEHDDIPTLVRFFNEGNQPELYQPNAFIYAWGSFLTNASGSEDFHILLHASSVDRLVTSIPPPNINLTWSRHPGDQEDTDSYFMHCPEAAQPIVTVLGAVLERGGQLNDGPTLLHYRLQSTVYNNSSRSHHAFLLTAYLKNGQRWANFPPININTSIFLTGRIFGVTKDNRQLAVIADDIHFLPTISQPMPPTPSSTTGKRKRQDRWSQRANARSPPKSALGGGSTSTIQPSYTPTETDALNDDDEETQIIWPDTSDDTTAPHESNRIELLPDSIRFELMSIITVRTDSN</sequence>
<feature type="compositionally biased region" description="Polar residues" evidence="1">
    <location>
        <begin position="276"/>
        <end position="289"/>
    </location>
</feature>
<organism evidence="2 3">
    <name type="scientific">Penicillium atrosanguineum</name>
    <dbReference type="NCBI Taxonomy" id="1132637"/>
    <lineage>
        <taxon>Eukaryota</taxon>
        <taxon>Fungi</taxon>
        <taxon>Dikarya</taxon>
        <taxon>Ascomycota</taxon>
        <taxon>Pezizomycotina</taxon>
        <taxon>Eurotiomycetes</taxon>
        <taxon>Eurotiomycetidae</taxon>
        <taxon>Eurotiales</taxon>
        <taxon>Aspergillaceae</taxon>
        <taxon>Penicillium</taxon>
    </lineage>
</organism>
<name>A0A9W9U4R9_9EURO</name>
<reference evidence="2" key="2">
    <citation type="journal article" date="2023" name="IMA Fungus">
        <title>Comparative genomic study of the Penicillium genus elucidates a diverse pangenome and 15 lateral gene transfer events.</title>
        <authorList>
            <person name="Petersen C."/>
            <person name="Sorensen T."/>
            <person name="Nielsen M.R."/>
            <person name="Sondergaard T.E."/>
            <person name="Sorensen J.L."/>
            <person name="Fitzpatrick D.A."/>
            <person name="Frisvad J.C."/>
            <person name="Nielsen K.L."/>
        </authorList>
    </citation>
    <scope>NUCLEOTIDE SEQUENCE</scope>
    <source>
        <strain evidence="2">IBT 21472</strain>
    </source>
</reference>
<evidence type="ECO:0000313" key="2">
    <source>
        <dbReference type="EMBL" id="KAJ5318264.1"/>
    </source>
</evidence>
<protein>
    <submittedName>
        <fullName evidence="2">Uncharacterized protein</fullName>
    </submittedName>
</protein>
<comment type="caution">
    <text evidence="2">The sequence shown here is derived from an EMBL/GenBank/DDBJ whole genome shotgun (WGS) entry which is preliminary data.</text>
</comment>
<gene>
    <name evidence="2" type="ORF">N7476_004684</name>
</gene>
<feature type="region of interest" description="Disordered" evidence="1">
    <location>
        <begin position="234"/>
        <end position="294"/>
    </location>
</feature>
<dbReference type="EMBL" id="JAPZBO010000004">
    <property type="protein sequence ID" value="KAJ5318264.1"/>
    <property type="molecule type" value="Genomic_DNA"/>
</dbReference>
<dbReference type="AlphaFoldDB" id="A0A9W9U4R9"/>
<reference evidence="2" key="1">
    <citation type="submission" date="2022-12" db="EMBL/GenBank/DDBJ databases">
        <authorList>
            <person name="Petersen C."/>
        </authorList>
    </citation>
    <scope>NUCLEOTIDE SEQUENCE</scope>
    <source>
        <strain evidence="2">IBT 21472</strain>
    </source>
</reference>
<proteinExistence type="predicted"/>
<dbReference type="Proteomes" id="UP001147746">
    <property type="component" value="Unassembled WGS sequence"/>
</dbReference>
<evidence type="ECO:0000256" key="1">
    <source>
        <dbReference type="SAM" id="MobiDB-lite"/>
    </source>
</evidence>
<keyword evidence="3" id="KW-1185">Reference proteome</keyword>